<evidence type="ECO:0000313" key="3">
    <source>
        <dbReference type="Proteomes" id="UP001595764"/>
    </source>
</evidence>
<evidence type="ECO:0008006" key="4">
    <source>
        <dbReference type="Google" id="ProtNLM"/>
    </source>
</evidence>
<keyword evidence="1" id="KW-1133">Transmembrane helix</keyword>
<proteinExistence type="predicted"/>
<evidence type="ECO:0000313" key="2">
    <source>
        <dbReference type="EMBL" id="MFC3516969.1"/>
    </source>
</evidence>
<keyword evidence="1" id="KW-0472">Membrane</keyword>
<reference evidence="3" key="1">
    <citation type="journal article" date="2019" name="Int. J. Syst. Evol. Microbiol.">
        <title>The Global Catalogue of Microorganisms (GCM) 10K type strain sequencing project: providing services to taxonomists for standard genome sequencing and annotation.</title>
        <authorList>
            <consortium name="The Broad Institute Genomics Platform"/>
            <consortium name="The Broad Institute Genome Sequencing Center for Infectious Disease"/>
            <person name="Wu L."/>
            <person name="Ma J."/>
        </authorList>
    </citation>
    <scope>NUCLEOTIDE SEQUENCE [LARGE SCALE GENOMIC DNA]</scope>
    <source>
        <strain evidence="3">CGMCC 4.7682</strain>
    </source>
</reference>
<keyword evidence="1" id="KW-0812">Transmembrane</keyword>
<organism evidence="2 3">
    <name type="scientific">Amycolatopsis halotolerans</name>
    <dbReference type="NCBI Taxonomy" id="330083"/>
    <lineage>
        <taxon>Bacteria</taxon>
        <taxon>Bacillati</taxon>
        <taxon>Actinomycetota</taxon>
        <taxon>Actinomycetes</taxon>
        <taxon>Pseudonocardiales</taxon>
        <taxon>Pseudonocardiaceae</taxon>
        <taxon>Amycolatopsis</taxon>
    </lineage>
</organism>
<dbReference type="EMBL" id="JBHRWI010000071">
    <property type="protein sequence ID" value="MFC3516969.1"/>
    <property type="molecule type" value="Genomic_DNA"/>
</dbReference>
<evidence type="ECO:0000256" key="1">
    <source>
        <dbReference type="SAM" id="Phobius"/>
    </source>
</evidence>
<comment type="caution">
    <text evidence="2">The sequence shown here is derived from an EMBL/GenBank/DDBJ whole genome shotgun (WGS) entry which is preliminary data.</text>
</comment>
<gene>
    <name evidence="2" type="ORF">ACFORO_42885</name>
</gene>
<accession>A0ABV7QY41</accession>
<name>A0ABV7QY41_9PSEU</name>
<dbReference type="Proteomes" id="UP001595764">
    <property type="component" value="Unassembled WGS sequence"/>
</dbReference>
<keyword evidence="3" id="KW-1185">Reference proteome</keyword>
<protein>
    <recommendedName>
        <fullName evidence="4">ABC transporter permease</fullName>
    </recommendedName>
</protein>
<feature type="transmembrane region" description="Helical" evidence="1">
    <location>
        <begin position="34"/>
        <end position="56"/>
    </location>
</feature>
<dbReference type="RefSeq" id="WP_377874850.1">
    <property type="nucleotide sequence ID" value="NZ_JBHMAY010000077.1"/>
</dbReference>
<sequence>MPGPVRAFAEHQPTTSIVNALRGLLTQQPVGTEIWTALGWCFGVLILAYAFATLLYRRKQRG</sequence>